<evidence type="ECO:0000313" key="3">
    <source>
        <dbReference type="EMBL" id="MDO9707066.1"/>
    </source>
</evidence>
<evidence type="ECO:0000256" key="1">
    <source>
        <dbReference type="SAM" id="SignalP"/>
    </source>
</evidence>
<dbReference type="RefSeq" id="WP_305101929.1">
    <property type="nucleotide sequence ID" value="NZ_JAUTWS010000001.1"/>
</dbReference>
<keyword evidence="4" id="KW-1185">Reference proteome</keyword>
<keyword evidence="1" id="KW-0732">Signal</keyword>
<evidence type="ECO:0000313" key="4">
    <source>
        <dbReference type="Proteomes" id="UP001243009"/>
    </source>
</evidence>
<sequence length="221" mass="21819">MPSVTQPILYATMALVLSAGAAMAAPIAPNSTVSITGGVAGLPSGGNISTATGLDFLNNGVAGTPGGTIDLNAKSTGTFAPLFTLLGCAMSASAGGCGTITDLPAGSLVVGSRLINDFYTITENALTLHFDLAAITDVTRSDAGLTSLSLSGTGTFRLAGYDPTPGIFTLTAQGNGETTFSAQTKAGVTPVPEPTSLALLGAGLLGLGVSTLRRNRRAAAV</sequence>
<reference evidence="3 4" key="1">
    <citation type="submission" date="2023-08" db="EMBL/GenBank/DDBJ databases">
        <title>The draft genome sequence of Paracraurococcus sp. LOR1-02.</title>
        <authorList>
            <person name="Kingkaew E."/>
            <person name="Tanasupawat S."/>
        </authorList>
    </citation>
    <scope>NUCLEOTIDE SEQUENCE [LARGE SCALE GENOMIC DNA]</scope>
    <source>
        <strain evidence="3 4">LOR1-02</strain>
    </source>
</reference>
<evidence type="ECO:0000259" key="2">
    <source>
        <dbReference type="Pfam" id="PF07589"/>
    </source>
</evidence>
<dbReference type="EMBL" id="JAUTWS010000001">
    <property type="protein sequence ID" value="MDO9707066.1"/>
    <property type="molecule type" value="Genomic_DNA"/>
</dbReference>
<protein>
    <submittedName>
        <fullName evidence="3">PEP-CTERM sorting domain-containing protein</fullName>
    </submittedName>
</protein>
<proteinExistence type="predicted"/>
<organism evidence="3 4">
    <name type="scientific">Paracraurococcus lichenis</name>
    <dbReference type="NCBI Taxonomy" id="3064888"/>
    <lineage>
        <taxon>Bacteria</taxon>
        <taxon>Pseudomonadati</taxon>
        <taxon>Pseudomonadota</taxon>
        <taxon>Alphaproteobacteria</taxon>
        <taxon>Acetobacterales</taxon>
        <taxon>Roseomonadaceae</taxon>
        <taxon>Paracraurococcus</taxon>
    </lineage>
</organism>
<feature type="domain" description="Ice-binding protein C-terminal" evidence="2">
    <location>
        <begin position="190"/>
        <end position="214"/>
    </location>
</feature>
<feature type="signal peptide" evidence="1">
    <location>
        <begin position="1"/>
        <end position="24"/>
    </location>
</feature>
<dbReference type="Proteomes" id="UP001243009">
    <property type="component" value="Unassembled WGS sequence"/>
</dbReference>
<feature type="chain" id="PRO_5045211747" evidence="1">
    <location>
        <begin position="25"/>
        <end position="221"/>
    </location>
</feature>
<dbReference type="InterPro" id="IPR013424">
    <property type="entry name" value="Ice-binding_C"/>
</dbReference>
<accession>A0ABT9DT39</accession>
<dbReference type="NCBIfam" id="TIGR02595">
    <property type="entry name" value="PEP_CTERM"/>
    <property type="match status" value="1"/>
</dbReference>
<dbReference type="Pfam" id="PF07589">
    <property type="entry name" value="PEP-CTERM"/>
    <property type="match status" value="1"/>
</dbReference>
<gene>
    <name evidence="3" type="ORF">Q7A36_01845</name>
</gene>
<name>A0ABT9DT39_9PROT</name>
<comment type="caution">
    <text evidence="3">The sequence shown here is derived from an EMBL/GenBank/DDBJ whole genome shotgun (WGS) entry which is preliminary data.</text>
</comment>